<dbReference type="Gene3D" id="2.70.98.10">
    <property type="match status" value="1"/>
</dbReference>
<dbReference type="AlphaFoldDB" id="A0A2M9YUY5"/>
<proteinExistence type="predicted"/>
<dbReference type="GO" id="GO:0005975">
    <property type="term" value="P:carbohydrate metabolic process"/>
    <property type="evidence" value="ECO:0007669"/>
    <property type="project" value="InterPro"/>
</dbReference>
<dbReference type="InterPro" id="IPR014718">
    <property type="entry name" value="GH-type_carb-bd"/>
</dbReference>
<dbReference type="InterPro" id="IPR011013">
    <property type="entry name" value="Gal_mutarotase_sf_dom"/>
</dbReference>
<comment type="caution">
    <text evidence="1">The sequence shown here is derived from an EMBL/GenBank/DDBJ whole genome shotgun (WGS) entry which is preliminary data.</text>
</comment>
<evidence type="ECO:0000313" key="1">
    <source>
        <dbReference type="EMBL" id="PJZ55335.1"/>
    </source>
</evidence>
<dbReference type="RefSeq" id="WP_100784070.1">
    <property type="nucleotide sequence ID" value="NZ_NPDU01000002.1"/>
</dbReference>
<dbReference type="GO" id="GO:0030246">
    <property type="term" value="F:carbohydrate binding"/>
    <property type="evidence" value="ECO:0007669"/>
    <property type="project" value="InterPro"/>
</dbReference>
<gene>
    <name evidence="2" type="ORF">CH376_01195</name>
    <name evidence="1" type="ORF">CH380_00640</name>
</gene>
<dbReference type="EMBL" id="NPDU01000002">
    <property type="protein sequence ID" value="PJZ63844.1"/>
    <property type="molecule type" value="Genomic_DNA"/>
</dbReference>
<evidence type="ECO:0000313" key="2">
    <source>
        <dbReference type="EMBL" id="PJZ63844.1"/>
    </source>
</evidence>
<dbReference type="EMBL" id="NPDV01000001">
    <property type="protein sequence ID" value="PJZ55335.1"/>
    <property type="molecule type" value="Genomic_DNA"/>
</dbReference>
<evidence type="ECO:0000313" key="3">
    <source>
        <dbReference type="Proteomes" id="UP000232149"/>
    </source>
</evidence>
<name>A0A2M9YUY5_9LEPT</name>
<dbReference type="InterPro" id="IPR008183">
    <property type="entry name" value="Aldose_1/G6P_1-epimerase"/>
</dbReference>
<dbReference type="Pfam" id="PF01263">
    <property type="entry name" value="Aldose_epim"/>
    <property type="match status" value="1"/>
</dbReference>
<organism evidence="1 4">
    <name type="scientific">Leptospira adleri</name>
    <dbReference type="NCBI Taxonomy" id="2023186"/>
    <lineage>
        <taxon>Bacteria</taxon>
        <taxon>Pseudomonadati</taxon>
        <taxon>Spirochaetota</taxon>
        <taxon>Spirochaetia</taxon>
        <taxon>Leptospirales</taxon>
        <taxon>Leptospiraceae</taxon>
        <taxon>Leptospira</taxon>
    </lineage>
</organism>
<dbReference type="CDD" id="cd01081">
    <property type="entry name" value="Aldose_epim"/>
    <property type="match status" value="1"/>
</dbReference>
<dbReference type="Proteomes" id="UP000232188">
    <property type="component" value="Unassembled WGS sequence"/>
</dbReference>
<dbReference type="GO" id="GO:0016853">
    <property type="term" value="F:isomerase activity"/>
    <property type="evidence" value="ECO:0007669"/>
    <property type="project" value="InterPro"/>
</dbReference>
<dbReference type="Proteomes" id="UP000232149">
    <property type="component" value="Unassembled WGS sequence"/>
</dbReference>
<reference evidence="3 4" key="1">
    <citation type="submission" date="2017-07" db="EMBL/GenBank/DDBJ databases">
        <title>Leptospira spp. isolated from tropical soils.</title>
        <authorList>
            <person name="Thibeaux R."/>
            <person name="Iraola G."/>
            <person name="Ferres I."/>
            <person name="Bierque E."/>
            <person name="Girault D."/>
            <person name="Soupe-Gilbert M.-E."/>
            <person name="Picardeau M."/>
            <person name="Goarant C."/>
        </authorList>
    </citation>
    <scope>NUCLEOTIDE SEQUENCE [LARGE SCALE GENOMIC DNA]</scope>
    <source>
        <strain evidence="1 4">FH2-B-C1</strain>
        <strain evidence="2 3">FH2-B-D1</strain>
    </source>
</reference>
<sequence length="301" mass="34490">MTEIASQHSRLKLNEPGNQILSWTWKNPKSGKELEIVAGFDPKERFFSSGSFLMYPWVNRHAAQTIQLGEEFISLNDLGTKDAKGYPSHGLAYSWRRSVIDKTDHSVFFELIPDESISRTSLSKIRVREEYSLHTISNEEVLTLRTFFQNENSVPFRFCYGYHPYFRMNSQSIATQLRSNLKKQIPLQEDLIPVYPIFGVDTTVFDSERVPKLDCLFYGEEPNVLLQVWDESYQVSVHSYSNASDEIPLSYVQIYTDFSGNRIAIEPMSAPGNAVLHGYSLTTLQPEEEKSGCFQILLSTL</sequence>
<accession>A0A2M9YUY5</accession>
<dbReference type="SUPFAM" id="SSF74650">
    <property type="entry name" value="Galactose mutarotase-like"/>
    <property type="match status" value="1"/>
</dbReference>
<evidence type="ECO:0000313" key="4">
    <source>
        <dbReference type="Proteomes" id="UP000232188"/>
    </source>
</evidence>
<protein>
    <submittedName>
        <fullName evidence="1">Aldose epimerase</fullName>
    </submittedName>
</protein>
<keyword evidence="3" id="KW-1185">Reference proteome</keyword>